<keyword evidence="6 9" id="KW-1133">Transmembrane helix</keyword>
<protein>
    <submittedName>
        <fullName evidence="12">Copper resistance protein C</fullName>
    </submittedName>
</protein>
<dbReference type="GO" id="GO:0005886">
    <property type="term" value="C:plasma membrane"/>
    <property type="evidence" value="ECO:0007669"/>
    <property type="project" value="UniProtKB-SubCell"/>
</dbReference>
<dbReference type="GO" id="GO:0006825">
    <property type="term" value="P:copper ion transport"/>
    <property type="evidence" value="ECO:0007669"/>
    <property type="project" value="InterPro"/>
</dbReference>
<keyword evidence="5" id="KW-0732">Signal</keyword>
<dbReference type="EMBL" id="BSFL01000001">
    <property type="protein sequence ID" value="GLK78692.1"/>
    <property type="molecule type" value="Genomic_DNA"/>
</dbReference>
<feature type="transmembrane region" description="Helical" evidence="9">
    <location>
        <begin position="291"/>
        <end position="312"/>
    </location>
</feature>
<dbReference type="Pfam" id="PF05425">
    <property type="entry name" value="CopD"/>
    <property type="match status" value="1"/>
</dbReference>
<feature type="transmembrane region" description="Helical" evidence="9">
    <location>
        <begin position="399"/>
        <end position="420"/>
    </location>
</feature>
<feature type="domain" description="Copper resistance protein D" evidence="11">
    <location>
        <begin position="320"/>
        <end position="420"/>
    </location>
</feature>
<evidence type="ECO:0000259" key="11">
    <source>
        <dbReference type="Pfam" id="PF05425"/>
    </source>
</evidence>
<feature type="transmembrane region" description="Helical" evidence="9">
    <location>
        <begin position="227"/>
        <end position="247"/>
    </location>
</feature>
<evidence type="ECO:0000256" key="3">
    <source>
        <dbReference type="ARBA" id="ARBA00022692"/>
    </source>
</evidence>
<comment type="caution">
    <text evidence="12">The sequence shown here is derived from an EMBL/GenBank/DDBJ whole genome shotgun (WGS) entry which is preliminary data.</text>
</comment>
<sequence length="542" mass="54419">MRRMAGTGAGVLAGMRDRAAAYVVAAVLLLVSASAAFAHASLVRAEPADGSVSAAAPARVALVFSEPVSPIALRLIAPDGGAETLERFAVKGTTLEIQPPAGLTPGTYALSWRVVSEDGHPVGGTVAFSIGAPSASGAPAAEAADGAVRAAIWAAKVAFYAALFFGVGGAFAVAWLGAPSRSGARVAAAAMAAGVVVAPLSLGLQGVDALGASLDAVTNPLAWTTGWGVSYARTAVAATAALALGLASLRVCGLPARALSAAALLGVGLALAASGHAAAASPQALTRPMVFLHGAGVAFWAGALAPLGLALAREGAGALATLRRFARVVPFALLPLVISGLTLAAIQLESPAALVETAYGRVLLAKAALLAGLFALAALNRWRLTGAAENGDRRGRRNLARAIAVEIGLVAAILGVAALWRFTPPPRALAVAAAEPAAFHIHTDKAMADVTIAPGRAGPVTVSVVIMTGDFGPLDAKELTVALSNPAAGIEPIRRAATKPGDGTWRVDGLVIPAPGRWQARLDILVSDFKMVRVSGEVDIRR</sequence>
<feature type="transmembrane region" description="Helical" evidence="9">
    <location>
        <begin position="324"/>
        <end position="346"/>
    </location>
</feature>
<reference evidence="12" key="1">
    <citation type="journal article" date="2014" name="Int. J. Syst. Evol. Microbiol.">
        <title>Complete genome sequence of Corynebacterium casei LMG S-19264T (=DSM 44701T), isolated from a smear-ripened cheese.</title>
        <authorList>
            <consortium name="US DOE Joint Genome Institute (JGI-PGF)"/>
            <person name="Walter F."/>
            <person name="Albersmeier A."/>
            <person name="Kalinowski J."/>
            <person name="Ruckert C."/>
        </authorList>
    </citation>
    <scope>NUCLEOTIDE SEQUENCE</scope>
    <source>
        <strain evidence="12">VKM B-2748</strain>
    </source>
</reference>
<dbReference type="InterPro" id="IPR008457">
    <property type="entry name" value="Cu-R_CopD_dom"/>
</dbReference>
<keyword evidence="7" id="KW-0186">Copper</keyword>
<accession>A0A9W6JK49</accession>
<evidence type="ECO:0000256" key="5">
    <source>
        <dbReference type="ARBA" id="ARBA00022729"/>
    </source>
</evidence>
<keyword evidence="13" id="KW-1185">Reference proteome</keyword>
<reference evidence="12" key="2">
    <citation type="submission" date="2023-01" db="EMBL/GenBank/DDBJ databases">
        <authorList>
            <person name="Sun Q."/>
            <person name="Evtushenko L."/>
        </authorList>
    </citation>
    <scope>NUCLEOTIDE SEQUENCE</scope>
    <source>
        <strain evidence="12">VKM B-2748</strain>
    </source>
</reference>
<gene>
    <name evidence="12" type="ORF">GCM10008174_04330</name>
</gene>
<evidence type="ECO:0000313" key="12">
    <source>
        <dbReference type="EMBL" id="GLK78692.1"/>
    </source>
</evidence>
<dbReference type="AlphaFoldDB" id="A0A9W6JK49"/>
<dbReference type="GO" id="GO:0046688">
    <property type="term" value="P:response to copper ion"/>
    <property type="evidence" value="ECO:0007669"/>
    <property type="project" value="InterPro"/>
</dbReference>
<dbReference type="InterPro" id="IPR032694">
    <property type="entry name" value="CopC/D"/>
</dbReference>
<feature type="transmembrane region" description="Helical" evidence="9">
    <location>
        <begin position="157"/>
        <end position="176"/>
    </location>
</feature>
<feature type="transmembrane region" description="Helical" evidence="9">
    <location>
        <begin position="358"/>
        <end position="379"/>
    </location>
</feature>
<dbReference type="Gene3D" id="2.60.40.1220">
    <property type="match status" value="1"/>
</dbReference>
<keyword evidence="8 9" id="KW-0472">Membrane</keyword>
<evidence type="ECO:0000256" key="1">
    <source>
        <dbReference type="ARBA" id="ARBA00004651"/>
    </source>
</evidence>
<evidence type="ECO:0000313" key="13">
    <source>
        <dbReference type="Proteomes" id="UP001143309"/>
    </source>
</evidence>
<dbReference type="InterPro" id="IPR014755">
    <property type="entry name" value="Cu-Rt/internalin_Ig-like"/>
</dbReference>
<feature type="transmembrane region" description="Helical" evidence="9">
    <location>
        <begin position="259"/>
        <end position="279"/>
    </location>
</feature>
<proteinExistence type="predicted"/>
<dbReference type="Proteomes" id="UP001143309">
    <property type="component" value="Unassembled WGS sequence"/>
</dbReference>
<evidence type="ECO:0000256" key="4">
    <source>
        <dbReference type="ARBA" id="ARBA00022723"/>
    </source>
</evidence>
<dbReference type="InterPro" id="IPR014756">
    <property type="entry name" value="Ig_E-set"/>
</dbReference>
<keyword evidence="3 9" id="KW-0812">Transmembrane</keyword>
<evidence type="ECO:0000256" key="6">
    <source>
        <dbReference type="ARBA" id="ARBA00022989"/>
    </source>
</evidence>
<feature type="transmembrane region" description="Helical" evidence="9">
    <location>
        <begin position="188"/>
        <end position="207"/>
    </location>
</feature>
<dbReference type="InterPro" id="IPR007348">
    <property type="entry name" value="CopC_dom"/>
</dbReference>
<comment type="subcellular location">
    <subcellularLocation>
        <location evidence="1">Cell membrane</location>
        <topology evidence="1">Multi-pass membrane protein</topology>
    </subcellularLocation>
</comment>
<dbReference type="Pfam" id="PF04234">
    <property type="entry name" value="CopC"/>
    <property type="match status" value="1"/>
</dbReference>
<dbReference type="GO" id="GO:0042597">
    <property type="term" value="C:periplasmic space"/>
    <property type="evidence" value="ECO:0007669"/>
    <property type="project" value="InterPro"/>
</dbReference>
<dbReference type="SUPFAM" id="SSF81296">
    <property type="entry name" value="E set domains"/>
    <property type="match status" value="1"/>
</dbReference>
<name>A0A9W6JK49_9HYPH</name>
<feature type="domain" description="CopC" evidence="10">
    <location>
        <begin position="39"/>
        <end position="130"/>
    </location>
</feature>
<keyword evidence="4" id="KW-0479">Metal-binding</keyword>
<evidence type="ECO:0000256" key="7">
    <source>
        <dbReference type="ARBA" id="ARBA00023008"/>
    </source>
</evidence>
<dbReference type="GO" id="GO:0005507">
    <property type="term" value="F:copper ion binding"/>
    <property type="evidence" value="ECO:0007669"/>
    <property type="project" value="InterPro"/>
</dbReference>
<evidence type="ECO:0000256" key="9">
    <source>
        <dbReference type="SAM" id="Phobius"/>
    </source>
</evidence>
<evidence type="ECO:0000259" key="10">
    <source>
        <dbReference type="Pfam" id="PF04234"/>
    </source>
</evidence>
<evidence type="ECO:0000256" key="8">
    <source>
        <dbReference type="ARBA" id="ARBA00023136"/>
    </source>
</evidence>
<organism evidence="12 13">
    <name type="scientific">Methylopila turkensis</name>
    <dbReference type="NCBI Taxonomy" id="1437816"/>
    <lineage>
        <taxon>Bacteria</taxon>
        <taxon>Pseudomonadati</taxon>
        <taxon>Pseudomonadota</taxon>
        <taxon>Alphaproteobacteria</taxon>
        <taxon>Hyphomicrobiales</taxon>
        <taxon>Methylopilaceae</taxon>
        <taxon>Methylopila</taxon>
    </lineage>
</organism>
<keyword evidence="2" id="KW-1003">Cell membrane</keyword>
<evidence type="ECO:0000256" key="2">
    <source>
        <dbReference type="ARBA" id="ARBA00022475"/>
    </source>
</evidence>
<dbReference type="PANTHER" id="PTHR34820:SF4">
    <property type="entry name" value="INNER MEMBRANE PROTEIN YEBZ"/>
    <property type="match status" value="1"/>
</dbReference>
<dbReference type="PANTHER" id="PTHR34820">
    <property type="entry name" value="INNER MEMBRANE PROTEIN YEBZ"/>
    <property type="match status" value="1"/>
</dbReference>